<sequence length="575" mass="66108">MKSYAFPWGIYIGDLIDNNDTIPLCLDSKQGGFCVLFDEDSEQIANNFIENIALKLFEVLAIGDIVVDIFDFSHKKRFMHLSLLQNEKLYDIAFNQNTAINKFNNIEEIALNRHHTILTPNAPTISEYNQQSKFKEQYHLLLINLDSFPDEMTSQKRIKNFFDSAYEAGFYTIAFANQEILESESKATQAILNRFSHINIEDKKIHLTKELFEFVEMVDDYEFEYVNDNKDKIIENLLTQLKQEDSSSLQKDFLSIPIGTSKNGRDIIYFSMGDKSGNLHAFITGVTGSGKTTLLNNIITGIAEKYTSDEIQLYLMDYKDGVEFQVFKNHPNCKKIFLDNEDLEASISLLEEFRDSMRTRATTFKQQEVKNITEYNQLNPQNPMPRIVLIIDEVHKLFVGDYNYVDRFSSILKPLMRQGRSYGVHIILSTQSLAGTQIDRELMGQITLRISYKLTDPTDSETIFTYGNTEALNLKKYELIYNNNAGNKNNNVLCRAYPPVDIKSVIDDVLFLREERLILKPIIVKSKEKVEEVTKEVKVSTPYSSVESKYSTDEEDDILARLEEMGIKPNVGGLE</sequence>
<proteinExistence type="predicted"/>
<dbReference type="InterPro" id="IPR027417">
    <property type="entry name" value="P-loop_NTPase"/>
</dbReference>
<dbReference type="GO" id="GO:0003677">
    <property type="term" value="F:DNA binding"/>
    <property type="evidence" value="ECO:0007669"/>
    <property type="project" value="InterPro"/>
</dbReference>
<gene>
    <name evidence="4" type="ORF">MNB_SV-15-232</name>
</gene>
<dbReference type="PROSITE" id="PS50901">
    <property type="entry name" value="FTSK"/>
    <property type="match status" value="1"/>
</dbReference>
<feature type="domain" description="FtsK" evidence="3">
    <location>
        <begin position="264"/>
        <end position="461"/>
    </location>
</feature>
<evidence type="ECO:0000259" key="3">
    <source>
        <dbReference type="PROSITE" id="PS50901"/>
    </source>
</evidence>
<keyword evidence="2" id="KW-0067">ATP-binding</keyword>
<evidence type="ECO:0000313" key="4">
    <source>
        <dbReference type="EMBL" id="SHO81075.1"/>
    </source>
</evidence>
<keyword evidence="4" id="KW-0132">Cell division</keyword>
<dbReference type="InterPro" id="IPR002543">
    <property type="entry name" value="FtsK_dom"/>
</dbReference>
<accession>A0A1W1EJN0</accession>
<dbReference type="InterPro" id="IPR050206">
    <property type="entry name" value="FtsK/SpoIIIE/SftA"/>
</dbReference>
<dbReference type="CDD" id="cd01127">
    <property type="entry name" value="TrwB_TraG_TraD_VirD4"/>
    <property type="match status" value="1"/>
</dbReference>
<dbReference type="EMBL" id="FRYL01000025">
    <property type="protein sequence ID" value="SHO81075.1"/>
    <property type="molecule type" value="Genomic_DNA"/>
</dbReference>
<keyword evidence="4" id="KW-0131">Cell cycle</keyword>
<evidence type="ECO:0000256" key="1">
    <source>
        <dbReference type="ARBA" id="ARBA00022741"/>
    </source>
</evidence>
<reference evidence="4" key="1">
    <citation type="submission" date="2016-10" db="EMBL/GenBank/DDBJ databases">
        <authorList>
            <person name="de Groot N.N."/>
        </authorList>
    </citation>
    <scope>NUCLEOTIDE SEQUENCE</scope>
</reference>
<keyword evidence="1" id="KW-0547">Nucleotide-binding</keyword>
<dbReference type="PANTHER" id="PTHR22683:SF41">
    <property type="entry name" value="DNA TRANSLOCASE FTSK"/>
    <property type="match status" value="1"/>
</dbReference>
<dbReference type="GO" id="GO:0051301">
    <property type="term" value="P:cell division"/>
    <property type="evidence" value="ECO:0007669"/>
    <property type="project" value="UniProtKB-KW"/>
</dbReference>
<name>A0A1W1EJN0_9ZZZZ</name>
<dbReference type="PANTHER" id="PTHR22683">
    <property type="entry name" value="SPORULATION PROTEIN RELATED"/>
    <property type="match status" value="1"/>
</dbReference>
<protein>
    <submittedName>
        <fullName evidence="4">Cell division protein FtsK</fullName>
    </submittedName>
</protein>
<dbReference type="Gene3D" id="3.40.50.300">
    <property type="entry name" value="P-loop containing nucleotide triphosphate hydrolases"/>
    <property type="match status" value="1"/>
</dbReference>
<evidence type="ECO:0000256" key="2">
    <source>
        <dbReference type="ARBA" id="ARBA00022840"/>
    </source>
</evidence>
<dbReference type="SUPFAM" id="SSF52540">
    <property type="entry name" value="P-loop containing nucleoside triphosphate hydrolases"/>
    <property type="match status" value="1"/>
</dbReference>
<dbReference type="GO" id="GO:0005524">
    <property type="term" value="F:ATP binding"/>
    <property type="evidence" value="ECO:0007669"/>
    <property type="project" value="UniProtKB-KW"/>
</dbReference>
<organism evidence="4">
    <name type="scientific">hydrothermal vent metagenome</name>
    <dbReference type="NCBI Taxonomy" id="652676"/>
    <lineage>
        <taxon>unclassified sequences</taxon>
        <taxon>metagenomes</taxon>
        <taxon>ecological metagenomes</taxon>
    </lineage>
</organism>
<dbReference type="Pfam" id="PF01580">
    <property type="entry name" value="FtsK_SpoIIIE"/>
    <property type="match status" value="1"/>
</dbReference>
<dbReference type="AlphaFoldDB" id="A0A1W1EJN0"/>